<keyword evidence="9 10" id="KW-0472">Membrane</keyword>
<evidence type="ECO:0000256" key="1">
    <source>
        <dbReference type="ARBA" id="ARBA00004162"/>
    </source>
</evidence>
<evidence type="ECO:0000256" key="9">
    <source>
        <dbReference type="ARBA" id="ARBA00023136"/>
    </source>
</evidence>
<dbReference type="NCBIfam" id="TIGR00739">
    <property type="entry name" value="yajC"/>
    <property type="match status" value="1"/>
</dbReference>
<gene>
    <name evidence="12" type="primary">yajC</name>
    <name evidence="12" type="ORF">EKI59_03260</name>
    <name evidence="11" type="ORF">H0H28_01695</name>
</gene>
<dbReference type="GO" id="GO:0005886">
    <property type="term" value="C:plasma membrane"/>
    <property type="evidence" value="ECO:0007669"/>
    <property type="project" value="UniProtKB-SubCell"/>
</dbReference>
<evidence type="ECO:0000256" key="7">
    <source>
        <dbReference type="ARBA" id="ARBA00022989"/>
    </source>
</evidence>
<dbReference type="PRINTS" id="PR01853">
    <property type="entry name" value="YAJCTRNLCASE"/>
</dbReference>
<dbReference type="Proteomes" id="UP000336646">
    <property type="component" value="Unassembled WGS sequence"/>
</dbReference>
<evidence type="ECO:0000313" key="11">
    <source>
        <dbReference type="EMBL" id="MBA4504070.1"/>
    </source>
</evidence>
<reference evidence="12 13" key="1">
    <citation type="submission" date="2018-12" db="EMBL/GenBank/DDBJ databases">
        <title>Corynebacterium sanguinis sp. nov., a clinically-associated and environmental corynebacterium.</title>
        <authorList>
            <person name="Gonzales-Siles L."/>
            <person name="Jaen-Luchoro D."/>
            <person name="Cardew S."/>
            <person name="Inganas E."/>
            <person name="Ohlen M."/>
            <person name="Jensie-Markopolous S."/>
            <person name="Pinyeiro-Iglesias B."/>
            <person name="Molin K."/>
            <person name="Skovbjerg S."/>
            <person name="Svensson-Stadler L."/>
            <person name="Funke G."/>
            <person name="Moore E.R.B."/>
        </authorList>
    </citation>
    <scope>NUCLEOTIDE SEQUENCE [LARGE SCALE GENOMIC DNA]</scope>
    <source>
        <strain evidence="12 13">58734</strain>
    </source>
</reference>
<keyword evidence="14" id="KW-1185">Reference proteome</keyword>
<evidence type="ECO:0000313" key="12">
    <source>
        <dbReference type="EMBL" id="TVS29644.1"/>
    </source>
</evidence>
<organism evidence="12 13">
    <name type="scientific">Corynebacterium sanguinis</name>
    <dbReference type="NCBI Taxonomy" id="2594913"/>
    <lineage>
        <taxon>Bacteria</taxon>
        <taxon>Bacillati</taxon>
        <taxon>Actinomycetota</taxon>
        <taxon>Actinomycetes</taxon>
        <taxon>Mycobacteriales</taxon>
        <taxon>Corynebacteriaceae</taxon>
        <taxon>Corynebacterium</taxon>
    </lineage>
</organism>
<feature type="transmembrane region" description="Helical" evidence="10">
    <location>
        <begin position="6"/>
        <end position="24"/>
    </location>
</feature>
<keyword evidence="3" id="KW-0813">Transport</keyword>
<name>A0A6C1TZX9_9CORY</name>
<evidence type="ECO:0000256" key="10">
    <source>
        <dbReference type="SAM" id="Phobius"/>
    </source>
</evidence>
<keyword evidence="6" id="KW-0653">Protein transport</keyword>
<evidence type="ECO:0000256" key="3">
    <source>
        <dbReference type="ARBA" id="ARBA00022448"/>
    </source>
</evidence>
<evidence type="ECO:0000256" key="6">
    <source>
        <dbReference type="ARBA" id="ARBA00022927"/>
    </source>
</evidence>
<dbReference type="PANTHER" id="PTHR33909:SF1">
    <property type="entry name" value="SEC TRANSLOCON ACCESSORY COMPLEX SUBUNIT YAJC"/>
    <property type="match status" value="1"/>
</dbReference>
<dbReference type="PANTHER" id="PTHR33909">
    <property type="entry name" value="SEC TRANSLOCON ACCESSORY COMPLEX SUBUNIT YAJC"/>
    <property type="match status" value="1"/>
</dbReference>
<reference evidence="11 14" key="2">
    <citation type="submission" date="2020-07" db="EMBL/GenBank/DDBJ databases">
        <authorList>
            <person name="Khare M."/>
        </authorList>
    </citation>
    <scope>NUCLEOTIDE SEQUENCE [LARGE SCALE GENOMIC DNA]</scope>
    <source>
        <strain evidence="11 14">P8776</strain>
    </source>
</reference>
<keyword evidence="5 10" id="KW-0812">Transmembrane</keyword>
<evidence type="ECO:0000313" key="14">
    <source>
        <dbReference type="Proteomes" id="UP000580709"/>
    </source>
</evidence>
<dbReference type="EMBL" id="JACEOR010000072">
    <property type="protein sequence ID" value="MBA4504070.1"/>
    <property type="molecule type" value="Genomic_DNA"/>
</dbReference>
<proteinExistence type="inferred from homology"/>
<accession>A0A6C1TZX9</accession>
<evidence type="ECO:0000256" key="4">
    <source>
        <dbReference type="ARBA" id="ARBA00022475"/>
    </source>
</evidence>
<dbReference type="OrthoDB" id="4419940at2"/>
<dbReference type="InterPro" id="IPR003849">
    <property type="entry name" value="Preprotein_translocase_YajC"/>
</dbReference>
<protein>
    <submittedName>
        <fullName evidence="12">Preprotein translocase subunit YajC</fullName>
    </submittedName>
</protein>
<keyword evidence="8" id="KW-0811">Translocation</keyword>
<comment type="caution">
    <text evidence="12">The sequence shown here is derived from an EMBL/GenBank/DDBJ whole genome shotgun (WGS) entry which is preliminary data.</text>
</comment>
<evidence type="ECO:0000256" key="5">
    <source>
        <dbReference type="ARBA" id="ARBA00022692"/>
    </source>
</evidence>
<comment type="subcellular location">
    <subcellularLocation>
        <location evidence="1">Cell membrane</location>
        <topology evidence="1">Single-pass membrane protein</topology>
    </subcellularLocation>
</comment>
<dbReference type="EMBL" id="RXIR01000004">
    <property type="protein sequence ID" value="TVS29644.1"/>
    <property type="molecule type" value="Genomic_DNA"/>
</dbReference>
<keyword evidence="4" id="KW-1003">Cell membrane</keyword>
<dbReference type="GO" id="GO:0015031">
    <property type="term" value="P:protein transport"/>
    <property type="evidence" value="ECO:0007669"/>
    <property type="project" value="UniProtKB-KW"/>
</dbReference>
<dbReference type="Proteomes" id="UP000580709">
    <property type="component" value="Unassembled WGS sequence"/>
</dbReference>
<sequence length="104" mass="11428">MGPMELIFLLLVLALFMLPTFLMMRGQRKRQAQVEQLQASIVPGDRVVNVSGFHGTVVSTGEDTLEVELAPGTVVTMERAGVMRRVEPAAPLADDHPQQLTDEQ</sequence>
<comment type="similarity">
    <text evidence="2">Belongs to the YajC family.</text>
</comment>
<evidence type="ECO:0000256" key="2">
    <source>
        <dbReference type="ARBA" id="ARBA00006742"/>
    </source>
</evidence>
<evidence type="ECO:0000313" key="13">
    <source>
        <dbReference type="Proteomes" id="UP000336646"/>
    </source>
</evidence>
<dbReference type="AlphaFoldDB" id="A0A6C1TZX9"/>
<dbReference type="Pfam" id="PF02699">
    <property type="entry name" value="YajC"/>
    <property type="match status" value="1"/>
</dbReference>
<keyword evidence="7 10" id="KW-1133">Transmembrane helix</keyword>
<dbReference type="SMART" id="SM01323">
    <property type="entry name" value="YajC"/>
    <property type="match status" value="1"/>
</dbReference>
<evidence type="ECO:0000256" key="8">
    <source>
        <dbReference type="ARBA" id="ARBA00023010"/>
    </source>
</evidence>